<proteinExistence type="predicted"/>
<protein>
    <submittedName>
        <fullName evidence="1">Uncharacterized protein</fullName>
    </submittedName>
</protein>
<keyword evidence="2" id="KW-1185">Reference proteome</keyword>
<sequence length="148" mass="17210">MRLFQKFFFRLQAQTSHGLHSPSVFKLYTEVINPILQKKISTKIKTDELIQGISQFYAMEIDLGEVFPLVIPHLSPEIYQQIDQDLIPKAQANSIIFILNPHESTLSQDIWDTLVEDPRIIHSIDLFDMGILRFNQLASKQHFMLKKS</sequence>
<evidence type="ECO:0000313" key="2">
    <source>
        <dbReference type="Proteomes" id="UP000245468"/>
    </source>
</evidence>
<evidence type="ECO:0000313" key="1">
    <source>
        <dbReference type="EMBL" id="AWL09136.1"/>
    </source>
</evidence>
<dbReference type="KEGG" id="psez:HME7025_01274"/>
<organism evidence="1 2">
    <name type="scientific">Aquirufa nivalisilvae</name>
    <dbReference type="NCBI Taxonomy" id="2516557"/>
    <lineage>
        <taxon>Bacteria</taxon>
        <taxon>Pseudomonadati</taxon>
        <taxon>Bacteroidota</taxon>
        <taxon>Cytophagia</taxon>
        <taxon>Cytophagales</taxon>
        <taxon>Flectobacillaceae</taxon>
        <taxon>Aquirufa</taxon>
    </lineage>
</organism>
<reference evidence="2" key="1">
    <citation type="submission" date="2018-05" db="EMBL/GenBank/DDBJ databases">
        <title>Pseudarcicella sp. HME7025 Genome sequencing and assembly.</title>
        <authorList>
            <person name="Kim H."/>
            <person name="Kang H."/>
            <person name="Joh K."/>
        </authorList>
    </citation>
    <scope>NUCLEOTIDE SEQUENCE [LARGE SCALE GENOMIC DNA]</scope>
    <source>
        <strain evidence="2">HME7025</strain>
    </source>
</reference>
<gene>
    <name evidence="1" type="ORF">HME7025_01274</name>
</gene>
<name>A0A2S2DUV1_9BACT</name>
<dbReference type="OrthoDB" id="5464618at2"/>
<dbReference type="Proteomes" id="UP000245468">
    <property type="component" value="Chromosome"/>
</dbReference>
<dbReference type="AlphaFoldDB" id="A0A2S2DUV1"/>
<accession>A0A2S2DUV1</accession>
<dbReference type="RefSeq" id="WP_109322835.1">
    <property type="nucleotide sequence ID" value="NZ_CP029346.1"/>
</dbReference>
<dbReference type="EMBL" id="CP029346">
    <property type="protein sequence ID" value="AWL09136.1"/>
    <property type="molecule type" value="Genomic_DNA"/>
</dbReference>